<evidence type="ECO:0000313" key="1">
    <source>
        <dbReference type="EMBL" id="UXZ97613.1"/>
    </source>
</evidence>
<dbReference type="RefSeq" id="WP_187602136.1">
    <property type="nucleotide sequence ID" value="NZ_CP081201.1"/>
</dbReference>
<proteinExistence type="predicted"/>
<accession>A0ABY6FI56</accession>
<sequence>MSRTIITGPSFDALSFFKSTSLGSLHSRQWQELFAACLGFNTLAAAISYEKDAGTCMDDMTRSAAIILDPSQAFTWLVRKGIEVNHEDLCLITRFLNEYWSRKCDQSPKFYWSIRDYLDVIGMKIAERTSVSLALFVQASSVPELPSGPMRPMHSLFLQGKTRCIDFPLALHEEMGSPEAEIVTGKANVTFNWPRGLTLHSVRAACEAEEATDISPFSWDHFIAIGTERVVKAGGIAYQQIFARPTLTVGYPVVTMARGPVVMWEEAVPTSELGGVILDLALSYIGRRFDRVMLHFNGGLMPDHIQAHTREGRQIQWSPSRDRNQAAMLLNVPSEELVGTDWGQLLRDLVLVTVGPGIEVPYYGYQSDLEARREQLEKGQEV</sequence>
<evidence type="ECO:0000313" key="2">
    <source>
        <dbReference type="Proteomes" id="UP001063228"/>
    </source>
</evidence>
<name>A0ABY6FI56_9PSED</name>
<organism evidence="1 2">
    <name type="scientific">Pseudomonas phytophila</name>
    <dbReference type="NCBI Taxonomy" id="2867264"/>
    <lineage>
        <taxon>Bacteria</taxon>
        <taxon>Pseudomonadati</taxon>
        <taxon>Pseudomonadota</taxon>
        <taxon>Gammaproteobacteria</taxon>
        <taxon>Pseudomonadales</taxon>
        <taxon>Pseudomonadaceae</taxon>
        <taxon>Pseudomonas</taxon>
    </lineage>
</organism>
<evidence type="ECO:0008006" key="3">
    <source>
        <dbReference type="Google" id="ProtNLM"/>
    </source>
</evidence>
<gene>
    <name evidence="1" type="ORF">K3169_06915</name>
</gene>
<keyword evidence="2" id="KW-1185">Reference proteome</keyword>
<protein>
    <recommendedName>
        <fullName evidence="3">DUF3396 domain-containing protein</fullName>
    </recommendedName>
</protein>
<dbReference type="EMBL" id="CP081201">
    <property type="protein sequence ID" value="UXZ97613.1"/>
    <property type="molecule type" value="Genomic_DNA"/>
</dbReference>
<reference evidence="1" key="1">
    <citation type="submission" date="2021-08" db="EMBL/GenBank/DDBJ databases">
        <title>Complete genome sequence of Pseudomonas phytophila.</title>
        <authorList>
            <person name="Weir B.S."/>
            <person name="Templeton M.D."/>
            <person name="Arshed S."/>
            <person name="Andersen M.T."/>
            <person name="Jayaraman J."/>
        </authorList>
    </citation>
    <scope>NUCLEOTIDE SEQUENCE</scope>
    <source>
        <strain evidence="1">ICMP 23753</strain>
    </source>
</reference>
<dbReference type="Proteomes" id="UP001063228">
    <property type="component" value="Chromosome"/>
</dbReference>